<dbReference type="Gene3D" id="3.50.4.10">
    <property type="entry name" value="Hepatocyte Growth Factor"/>
    <property type="match status" value="1"/>
</dbReference>
<name>A0A819FLG8_9BILA</name>
<dbReference type="SMART" id="SM00223">
    <property type="entry name" value="APPLE"/>
    <property type="match status" value="1"/>
</dbReference>
<evidence type="ECO:0000256" key="1">
    <source>
        <dbReference type="ARBA" id="ARBA00022737"/>
    </source>
</evidence>
<dbReference type="InterPro" id="IPR000177">
    <property type="entry name" value="Apple"/>
</dbReference>
<comment type="caution">
    <text evidence="5">The sequence shown here is derived from an EMBL/GenBank/DDBJ whole genome shotgun (WGS) entry which is preliminary data.</text>
</comment>
<evidence type="ECO:0000256" key="3">
    <source>
        <dbReference type="SAM" id="SignalP"/>
    </source>
</evidence>
<dbReference type="InterPro" id="IPR003609">
    <property type="entry name" value="Pan_app"/>
</dbReference>
<dbReference type="Proteomes" id="UP000663881">
    <property type="component" value="Unassembled WGS sequence"/>
</dbReference>
<evidence type="ECO:0000256" key="2">
    <source>
        <dbReference type="ARBA" id="ARBA00023157"/>
    </source>
</evidence>
<accession>A0A819FLG8</accession>
<evidence type="ECO:0000259" key="4">
    <source>
        <dbReference type="PROSITE" id="PS50948"/>
    </source>
</evidence>
<reference evidence="5" key="1">
    <citation type="submission" date="2021-02" db="EMBL/GenBank/DDBJ databases">
        <authorList>
            <person name="Nowell W R."/>
        </authorList>
    </citation>
    <scope>NUCLEOTIDE SEQUENCE</scope>
</reference>
<dbReference type="Pfam" id="PF14295">
    <property type="entry name" value="PAN_4"/>
    <property type="match status" value="1"/>
</dbReference>
<feature type="signal peptide" evidence="3">
    <location>
        <begin position="1"/>
        <end position="21"/>
    </location>
</feature>
<keyword evidence="1" id="KW-0677">Repeat</keyword>
<evidence type="ECO:0000313" key="5">
    <source>
        <dbReference type="EMBL" id="CAF3870729.1"/>
    </source>
</evidence>
<gene>
    <name evidence="5" type="ORF">OKA104_LOCUS22582</name>
</gene>
<feature type="chain" id="PRO_5032326270" description="Apple domain-containing protein" evidence="3">
    <location>
        <begin position="22"/>
        <end position="132"/>
    </location>
</feature>
<feature type="domain" description="Apple" evidence="4">
    <location>
        <begin position="57"/>
        <end position="127"/>
    </location>
</feature>
<keyword evidence="3" id="KW-0732">Signal</keyword>
<dbReference type="EMBL" id="CAJOAY010001654">
    <property type="protein sequence ID" value="CAF3870729.1"/>
    <property type="molecule type" value="Genomic_DNA"/>
</dbReference>
<dbReference type="GO" id="GO:0006508">
    <property type="term" value="P:proteolysis"/>
    <property type="evidence" value="ECO:0007669"/>
    <property type="project" value="InterPro"/>
</dbReference>
<keyword evidence="2" id="KW-1015">Disulfide bond</keyword>
<organism evidence="5 6">
    <name type="scientific">Adineta steineri</name>
    <dbReference type="NCBI Taxonomy" id="433720"/>
    <lineage>
        <taxon>Eukaryota</taxon>
        <taxon>Metazoa</taxon>
        <taxon>Spiralia</taxon>
        <taxon>Gnathifera</taxon>
        <taxon>Rotifera</taxon>
        <taxon>Eurotatoria</taxon>
        <taxon>Bdelloidea</taxon>
        <taxon>Adinetida</taxon>
        <taxon>Adinetidae</taxon>
        <taxon>Adineta</taxon>
    </lineage>
</organism>
<dbReference type="GO" id="GO:0005576">
    <property type="term" value="C:extracellular region"/>
    <property type="evidence" value="ECO:0007669"/>
    <property type="project" value="InterPro"/>
</dbReference>
<evidence type="ECO:0000313" key="6">
    <source>
        <dbReference type="Proteomes" id="UP000663881"/>
    </source>
</evidence>
<dbReference type="AlphaFoldDB" id="A0A819FLG8"/>
<sequence>MQSSIVAFILIGIVIISQTSAKSHYNDDDSNEEDLVRALLSMKRGATYTNLPTSSRCTEFISGKDYGGGDISANYPAQVRSPAACAALCEEYPDCIAWTFNVKSAKCWVKSTLPALGSGTDTYTGSCKKSSK</sequence>
<protein>
    <recommendedName>
        <fullName evidence="4">Apple domain-containing protein</fullName>
    </recommendedName>
</protein>
<dbReference type="CDD" id="cd01100">
    <property type="entry name" value="APPLE_Factor_XI_like"/>
    <property type="match status" value="1"/>
</dbReference>
<dbReference type="PROSITE" id="PS50948">
    <property type="entry name" value="PAN"/>
    <property type="match status" value="1"/>
</dbReference>
<proteinExistence type="predicted"/>